<dbReference type="GO" id="GO:0048046">
    <property type="term" value="C:apoplast"/>
    <property type="evidence" value="ECO:0007669"/>
    <property type="project" value="UniProtKB-SubCell"/>
</dbReference>
<dbReference type="SMART" id="SM00835">
    <property type="entry name" value="Cupin_1"/>
    <property type="match status" value="1"/>
</dbReference>
<feature type="binding site" evidence="8">
    <location>
        <position position="80"/>
    </location>
    <ligand>
        <name>Mn(2+)</name>
        <dbReference type="ChEBI" id="CHEBI:29035"/>
    </ligand>
</feature>
<feature type="signal peptide" evidence="9">
    <location>
        <begin position="1"/>
        <end position="17"/>
    </location>
</feature>
<dbReference type="InterPro" id="IPR014710">
    <property type="entry name" value="RmlC-like_jellyroll"/>
</dbReference>
<evidence type="ECO:0000256" key="6">
    <source>
        <dbReference type="ARBA" id="ARBA00023211"/>
    </source>
</evidence>
<evidence type="ECO:0000256" key="7">
    <source>
        <dbReference type="PIRSR" id="PIRSR601929-1"/>
    </source>
</evidence>
<feature type="domain" description="Cupin type-1" evidence="11">
    <location>
        <begin position="36"/>
        <end position="178"/>
    </location>
</feature>
<keyword evidence="10" id="KW-0812">Transmembrane</keyword>
<dbReference type="InterPro" id="IPR011051">
    <property type="entry name" value="RmlC_Cupin_sf"/>
</dbReference>
<dbReference type="OrthoDB" id="1921208at2759"/>
<comment type="similarity">
    <text evidence="2 9">Belongs to the germin family.</text>
</comment>
<keyword evidence="13" id="KW-1185">Reference proteome</keyword>
<dbReference type="PANTHER" id="PTHR31238">
    <property type="entry name" value="GERMIN-LIKE PROTEIN SUBFAMILY 3 MEMBER 3"/>
    <property type="match status" value="1"/>
</dbReference>
<dbReference type="InterPro" id="IPR006045">
    <property type="entry name" value="Cupin_1"/>
</dbReference>
<evidence type="ECO:0000256" key="5">
    <source>
        <dbReference type="ARBA" id="ARBA00022723"/>
    </source>
</evidence>
<feature type="binding site" evidence="7">
    <location>
        <position position="87"/>
    </location>
    <ligand>
        <name>oxalate</name>
        <dbReference type="ChEBI" id="CHEBI:30623"/>
    </ligand>
</feature>
<keyword evidence="10" id="KW-0472">Membrane</keyword>
<comment type="caution">
    <text evidence="12">The sequence shown here is derived from an EMBL/GenBank/DDBJ whole genome shotgun (WGS) entry which is preliminary data.</text>
</comment>
<comment type="subcellular location">
    <subcellularLocation>
        <location evidence="1 9">Secreted</location>
        <location evidence="1 9">Extracellular space</location>
        <location evidence="1 9">Apoplast</location>
    </subcellularLocation>
</comment>
<evidence type="ECO:0000256" key="2">
    <source>
        <dbReference type="ARBA" id="ARBA00007456"/>
    </source>
</evidence>
<dbReference type="Pfam" id="PF00190">
    <property type="entry name" value="Cupin_1"/>
    <property type="match status" value="1"/>
</dbReference>
<sequence length="282" mass="29705">MLKFSLFISVLLYTCTAQNNVGLAPPQYNLSELVNDMITPQVGPVNGTLGTSSVFLSSMPASGSTLGRVVIAPCTTVVIHSHPRGTEQSMVLKGLLTVGYFFENGTSSTTVVHTGDFMVFPEGINHFQSNHGCESAAFAVSFTVLDPGSILATTGLATIPYSLQSFFFNQTFTAAQASQEGAFVQNATCLMAYDLSNDLVSCSEGNDDRHNLSDGAIVGISMAGFVTVAAAGVAVYWFLVRKRMRCCGDAAGTASDTVGDSKMTTTEASCKKSVHVTVVQEA</sequence>
<keyword evidence="5 7" id="KW-0479">Metal-binding</keyword>
<dbReference type="EMBL" id="BEGY01000057">
    <property type="protein sequence ID" value="GAX80866.1"/>
    <property type="molecule type" value="Genomic_DNA"/>
</dbReference>
<evidence type="ECO:0000313" key="12">
    <source>
        <dbReference type="EMBL" id="GAX80866.1"/>
    </source>
</evidence>
<organism evidence="12 13">
    <name type="scientific">Chlamydomonas eustigma</name>
    <dbReference type="NCBI Taxonomy" id="1157962"/>
    <lineage>
        <taxon>Eukaryota</taxon>
        <taxon>Viridiplantae</taxon>
        <taxon>Chlorophyta</taxon>
        <taxon>core chlorophytes</taxon>
        <taxon>Chlorophyceae</taxon>
        <taxon>CS clade</taxon>
        <taxon>Chlamydomonadales</taxon>
        <taxon>Chlamydomonadaceae</taxon>
        <taxon>Chlamydomonas</taxon>
    </lineage>
</organism>
<keyword evidence="3 9" id="KW-0052">Apoplast</keyword>
<dbReference type="Gene3D" id="2.60.120.10">
    <property type="entry name" value="Jelly Rolls"/>
    <property type="match status" value="1"/>
</dbReference>
<feature type="transmembrane region" description="Helical" evidence="10">
    <location>
        <begin position="216"/>
        <end position="239"/>
    </location>
</feature>
<feature type="binding site" evidence="8">
    <location>
        <position position="87"/>
    </location>
    <ligand>
        <name>Mn(2+)</name>
        <dbReference type="ChEBI" id="CHEBI:29035"/>
    </ligand>
</feature>
<feature type="binding site" evidence="8">
    <location>
        <position position="126"/>
    </location>
    <ligand>
        <name>Mn(2+)</name>
        <dbReference type="ChEBI" id="CHEBI:29035"/>
    </ligand>
</feature>
<evidence type="ECO:0000256" key="4">
    <source>
        <dbReference type="ARBA" id="ARBA00022525"/>
    </source>
</evidence>
<dbReference type="AlphaFoldDB" id="A0A250XCU2"/>
<proteinExistence type="inferred from homology"/>
<accession>A0A250XCU2</accession>
<evidence type="ECO:0000259" key="11">
    <source>
        <dbReference type="SMART" id="SM00835"/>
    </source>
</evidence>
<dbReference type="PRINTS" id="PR00325">
    <property type="entry name" value="GERMIN"/>
</dbReference>
<keyword evidence="10" id="KW-1133">Transmembrane helix</keyword>
<feature type="binding site" evidence="7">
    <location>
        <position position="82"/>
    </location>
    <ligand>
        <name>oxalate</name>
        <dbReference type="ChEBI" id="CHEBI:30623"/>
    </ligand>
</feature>
<evidence type="ECO:0000256" key="9">
    <source>
        <dbReference type="RuleBase" id="RU366015"/>
    </source>
</evidence>
<dbReference type="Proteomes" id="UP000232323">
    <property type="component" value="Unassembled WGS sequence"/>
</dbReference>
<evidence type="ECO:0000256" key="10">
    <source>
        <dbReference type="SAM" id="Phobius"/>
    </source>
</evidence>
<protein>
    <recommendedName>
        <fullName evidence="9">Germin-like protein</fullName>
    </recommendedName>
</protein>
<keyword evidence="9" id="KW-0732">Signal</keyword>
<evidence type="ECO:0000256" key="8">
    <source>
        <dbReference type="PIRSR" id="PIRSR601929-2"/>
    </source>
</evidence>
<gene>
    <name evidence="12" type="ORF">CEUSTIGMA_g8301.t1</name>
</gene>
<reference evidence="12 13" key="1">
    <citation type="submission" date="2017-08" db="EMBL/GenBank/DDBJ databases">
        <title>Acidophilic green algal genome provides insights into adaptation to an acidic environment.</title>
        <authorList>
            <person name="Hirooka S."/>
            <person name="Hirose Y."/>
            <person name="Kanesaki Y."/>
            <person name="Higuchi S."/>
            <person name="Fujiwara T."/>
            <person name="Onuma R."/>
            <person name="Era A."/>
            <person name="Ohbayashi R."/>
            <person name="Uzuka A."/>
            <person name="Nozaki H."/>
            <person name="Yoshikawa H."/>
            <person name="Miyagishima S.Y."/>
        </authorList>
    </citation>
    <scope>NUCLEOTIDE SEQUENCE [LARGE SCALE GENOMIC DNA]</scope>
    <source>
        <strain evidence="12 13">NIES-2499</strain>
    </source>
</reference>
<feature type="chain" id="PRO_5012287092" description="Germin-like protein" evidence="9">
    <location>
        <begin position="18"/>
        <end position="282"/>
    </location>
</feature>
<evidence type="ECO:0000256" key="3">
    <source>
        <dbReference type="ARBA" id="ARBA00022523"/>
    </source>
</evidence>
<dbReference type="SUPFAM" id="SSF51182">
    <property type="entry name" value="RmlC-like cupins"/>
    <property type="match status" value="1"/>
</dbReference>
<dbReference type="InterPro" id="IPR001929">
    <property type="entry name" value="Germin"/>
</dbReference>
<evidence type="ECO:0000256" key="1">
    <source>
        <dbReference type="ARBA" id="ARBA00004271"/>
    </source>
</evidence>
<name>A0A250XCU2_9CHLO</name>
<evidence type="ECO:0000313" key="13">
    <source>
        <dbReference type="Proteomes" id="UP000232323"/>
    </source>
</evidence>
<keyword evidence="4 9" id="KW-0964">Secreted</keyword>
<keyword evidence="6 7" id="KW-0464">Manganese</keyword>
<dbReference type="GO" id="GO:0030145">
    <property type="term" value="F:manganese ion binding"/>
    <property type="evidence" value="ECO:0007669"/>
    <property type="project" value="UniProtKB-UniRule"/>
</dbReference>
<feature type="binding site" evidence="8">
    <location>
        <position position="82"/>
    </location>
    <ligand>
        <name>Mn(2+)</name>
        <dbReference type="ChEBI" id="CHEBI:29035"/>
    </ligand>
</feature>